<organism evidence="23 24">
    <name type="scientific">Testicularia cyperi</name>
    <dbReference type="NCBI Taxonomy" id="1882483"/>
    <lineage>
        <taxon>Eukaryota</taxon>
        <taxon>Fungi</taxon>
        <taxon>Dikarya</taxon>
        <taxon>Basidiomycota</taxon>
        <taxon>Ustilaginomycotina</taxon>
        <taxon>Ustilaginomycetes</taxon>
        <taxon>Ustilaginales</taxon>
        <taxon>Anthracoideaceae</taxon>
        <taxon>Testicularia</taxon>
    </lineage>
</organism>
<evidence type="ECO:0000256" key="9">
    <source>
        <dbReference type="ARBA" id="ARBA00022824"/>
    </source>
</evidence>
<evidence type="ECO:0000313" key="24">
    <source>
        <dbReference type="Proteomes" id="UP000246740"/>
    </source>
</evidence>
<feature type="binding site" evidence="19">
    <location>
        <position position="348"/>
    </location>
    <ligand>
        <name>Zn(2+)</name>
        <dbReference type="ChEBI" id="CHEBI:29105"/>
        <label>1</label>
    </ligand>
</feature>
<evidence type="ECO:0000256" key="17">
    <source>
        <dbReference type="ARBA" id="ARBA00023160"/>
    </source>
</evidence>
<dbReference type="Pfam" id="PF04116">
    <property type="entry name" value="FA_hydroxylase"/>
    <property type="match status" value="1"/>
</dbReference>
<keyword evidence="15 18" id="KW-0443">Lipid metabolism</keyword>
<dbReference type="EC" id="1.-.-.-" evidence="18"/>
<comment type="pathway">
    <text evidence="2">Sphingolipid metabolism.</text>
</comment>
<reference evidence="23 24" key="1">
    <citation type="journal article" date="2018" name="Mol. Biol. Evol.">
        <title>Broad Genomic Sampling Reveals a Smut Pathogenic Ancestry of the Fungal Clade Ustilaginomycotina.</title>
        <authorList>
            <person name="Kijpornyongpan T."/>
            <person name="Mondo S.J."/>
            <person name="Barry K."/>
            <person name="Sandor L."/>
            <person name="Lee J."/>
            <person name="Lipzen A."/>
            <person name="Pangilinan J."/>
            <person name="LaButti K."/>
            <person name="Hainaut M."/>
            <person name="Henrissat B."/>
            <person name="Grigoriev I.V."/>
            <person name="Spatafora J.W."/>
            <person name="Aime M.C."/>
        </authorList>
    </citation>
    <scope>NUCLEOTIDE SEQUENCE [LARGE SCALE GENOMIC DNA]</scope>
    <source>
        <strain evidence="23 24">MCA 3645</strain>
    </source>
</reference>
<keyword evidence="14 18" id="KW-0408">Iron</keyword>
<dbReference type="PANTHER" id="PTHR12863:SF1">
    <property type="entry name" value="FATTY ACID 2-HYDROXYLASE"/>
    <property type="match status" value="1"/>
</dbReference>
<evidence type="ECO:0000256" key="1">
    <source>
        <dbReference type="ARBA" id="ARBA00004477"/>
    </source>
</evidence>
<comment type="subcellular location">
    <subcellularLocation>
        <location evidence="1">Endoplasmic reticulum membrane</location>
        <topology evidence="1">Multi-pass membrane protein</topology>
    </subcellularLocation>
</comment>
<dbReference type="FunCoup" id="A0A317Y296">
    <property type="interactions" value="80"/>
</dbReference>
<feature type="binding site" evidence="19">
    <location>
        <position position="352"/>
    </location>
    <ligand>
        <name>Zn(2+)</name>
        <dbReference type="ChEBI" id="CHEBI:29105"/>
        <label>1</label>
    </ligand>
</feature>
<keyword evidence="24" id="KW-1185">Reference proteome</keyword>
<dbReference type="Proteomes" id="UP000246740">
    <property type="component" value="Unassembled WGS sequence"/>
</dbReference>
<dbReference type="SMART" id="SM01117">
    <property type="entry name" value="Cyt-b5"/>
    <property type="match status" value="1"/>
</dbReference>
<evidence type="ECO:0000256" key="11">
    <source>
        <dbReference type="ARBA" id="ARBA00022833"/>
    </source>
</evidence>
<keyword evidence="7 21" id="KW-0812">Transmembrane</keyword>
<comment type="function">
    <text evidence="18">Ceramide hydroxylase involved in the hydroxylation of sphingolipid-associated very long chain fatty acids. Postulated to hydroxylate the very long chain fatty acid of dihydroceramides and phytoceramides at C-2.</text>
</comment>
<evidence type="ECO:0000313" key="23">
    <source>
        <dbReference type="EMBL" id="PWZ03739.1"/>
    </source>
</evidence>
<feature type="binding site" evidence="19">
    <location>
        <position position="271"/>
    </location>
    <ligand>
        <name>Zn(2+)</name>
        <dbReference type="ChEBI" id="CHEBI:29105"/>
        <label>2</label>
    </ligand>
</feature>
<feature type="transmembrane region" description="Helical" evidence="21">
    <location>
        <begin position="308"/>
        <end position="325"/>
    </location>
</feature>
<comment type="cofactor">
    <cofactor evidence="18 19">
        <name>Zn(2+)</name>
        <dbReference type="ChEBI" id="CHEBI:29105"/>
    </cofactor>
    <text evidence="18 19">Binds 2 Zn(2+) ions per subunit that likely form a catalytic dimetal center.</text>
</comment>
<keyword evidence="6 20" id="KW-0349">Heme</keyword>
<sequence length="394" mass="45530">MAATATPSSSKMQLFSVDDVSKHNTATDCWLIYNNKVYDITEFVEDHPGGDDLILRYAGKDMGNIMEDPQEHSHSDSAFELLEEHVIGRLPNTDAEKEALAQRASAGGYTGKDDSIIITDDFHPEDTDFTDDFKKHKFLDLNKPLIPQMWNAKFSKEFYLEQVHAPRHLKEPARFFNQDFLEMFTRTSWYVVPMVWVPIAAAIFFRSATQFASNISKIPLNGQTWYHSASSVPAFDSNVWSLALTQSMLCWAVGVVIWTLLEYFIHRFLFHIDDVLPDRPFFLMLHFLLHGVHHYLPMDRLRLVMPPLLFTVLSYPFTQLAHVLFPHAVANGIISGAFSMYVCYDCMHYALHHTRLPAYMKQMKQYHLEHHYKNFELGFGVTSKIWDYVFGTVL</sequence>
<keyword evidence="10 18" id="KW-0276">Fatty acid metabolism</keyword>
<dbReference type="PIRSF" id="PIRSF005149">
    <property type="entry name" value="IPC-B_HD"/>
    <property type="match status" value="1"/>
</dbReference>
<keyword evidence="8 18" id="KW-0479">Metal-binding</keyword>
<dbReference type="PRINTS" id="PR00363">
    <property type="entry name" value="CYTOCHROMEB5"/>
</dbReference>
<dbReference type="STRING" id="1882483.A0A317Y296"/>
<evidence type="ECO:0000256" key="19">
    <source>
        <dbReference type="PIRSR" id="PIRSR005149-1"/>
    </source>
</evidence>
<dbReference type="FunFam" id="3.10.120.10:FF:000002">
    <property type="entry name" value="Cytochrome b5 type B"/>
    <property type="match status" value="1"/>
</dbReference>
<comment type="pathway">
    <text evidence="3">Lipid metabolism.</text>
</comment>
<feature type="transmembrane region" description="Helical" evidence="21">
    <location>
        <begin position="331"/>
        <end position="351"/>
    </location>
</feature>
<evidence type="ECO:0000256" key="4">
    <source>
        <dbReference type="ARBA" id="ARBA00005747"/>
    </source>
</evidence>
<dbReference type="OrthoDB" id="2204368at2759"/>
<evidence type="ECO:0000256" key="14">
    <source>
        <dbReference type="ARBA" id="ARBA00023004"/>
    </source>
</evidence>
<feature type="binding site" evidence="19">
    <location>
        <position position="293"/>
    </location>
    <ligand>
        <name>Zn(2+)</name>
        <dbReference type="ChEBI" id="CHEBI:29105"/>
        <label>1</label>
    </ligand>
</feature>
<evidence type="ECO:0000256" key="2">
    <source>
        <dbReference type="ARBA" id="ARBA00004991"/>
    </source>
</evidence>
<protein>
    <recommendedName>
        <fullName evidence="18">Ceramide very long chain fatty acid hydroxylase</fullName>
        <ecNumber evidence="18">1.-.-.-</ecNumber>
    </recommendedName>
</protein>
<feature type="binding site" evidence="19">
    <location>
        <position position="370"/>
    </location>
    <ligand>
        <name>Zn(2+)</name>
        <dbReference type="ChEBI" id="CHEBI:29105"/>
        <label>1</label>
    </ligand>
</feature>
<dbReference type="InterPro" id="IPR014430">
    <property type="entry name" value="Scs7"/>
</dbReference>
<dbReference type="GO" id="GO:0006633">
    <property type="term" value="P:fatty acid biosynthetic process"/>
    <property type="evidence" value="ECO:0007669"/>
    <property type="project" value="UniProtKB-KW"/>
</dbReference>
<keyword evidence="13 18" id="KW-0560">Oxidoreductase</keyword>
<dbReference type="InterPro" id="IPR036400">
    <property type="entry name" value="Cyt_B5-like_heme/steroid_sf"/>
</dbReference>
<feature type="binding site" evidence="19">
    <location>
        <position position="367"/>
    </location>
    <ligand>
        <name>Zn(2+)</name>
        <dbReference type="ChEBI" id="CHEBI:29105"/>
        <label>1</label>
    </ligand>
</feature>
<proteinExistence type="inferred from homology"/>
<dbReference type="GO" id="GO:0080132">
    <property type="term" value="F:fatty acid 2-hydroxylase activity"/>
    <property type="evidence" value="ECO:0007669"/>
    <property type="project" value="InterPro"/>
</dbReference>
<feature type="transmembrane region" description="Helical" evidence="21">
    <location>
        <begin position="187"/>
        <end position="205"/>
    </location>
</feature>
<keyword evidence="5 18" id="KW-0444">Lipid biosynthesis</keyword>
<dbReference type="GO" id="GO:0005789">
    <property type="term" value="C:endoplasmic reticulum membrane"/>
    <property type="evidence" value="ECO:0007669"/>
    <property type="project" value="UniProtKB-SubCell"/>
</dbReference>
<evidence type="ECO:0000256" key="10">
    <source>
        <dbReference type="ARBA" id="ARBA00022832"/>
    </source>
</evidence>
<dbReference type="GO" id="GO:0005506">
    <property type="term" value="F:iron ion binding"/>
    <property type="evidence" value="ECO:0007669"/>
    <property type="project" value="UniProtKB-UniRule"/>
</dbReference>
<dbReference type="InterPro" id="IPR018506">
    <property type="entry name" value="Cyt_B5_heme-BS"/>
</dbReference>
<evidence type="ECO:0000256" key="13">
    <source>
        <dbReference type="ARBA" id="ARBA00023002"/>
    </source>
</evidence>
<keyword evidence="17 18" id="KW-0275">Fatty acid biosynthesis</keyword>
<evidence type="ECO:0000256" key="6">
    <source>
        <dbReference type="ARBA" id="ARBA00022617"/>
    </source>
</evidence>
<dbReference type="InParanoid" id="A0A317Y296"/>
<comment type="similarity">
    <text evidence="4 18">Belongs to the sterol desaturase family. SCS7 subfamily.</text>
</comment>
<dbReference type="InterPro" id="IPR006694">
    <property type="entry name" value="Fatty_acid_hydroxylase"/>
</dbReference>
<feature type="transmembrane region" description="Helical" evidence="21">
    <location>
        <begin position="239"/>
        <end position="260"/>
    </location>
</feature>
<dbReference type="EMBL" id="KZ819188">
    <property type="protein sequence ID" value="PWZ03739.1"/>
    <property type="molecule type" value="Genomic_DNA"/>
</dbReference>
<dbReference type="Gene3D" id="3.10.120.10">
    <property type="entry name" value="Cytochrome b5-like heme/steroid binding domain"/>
    <property type="match status" value="1"/>
</dbReference>
<feature type="binding site" evidence="19">
    <location>
        <position position="266"/>
    </location>
    <ligand>
        <name>Zn(2+)</name>
        <dbReference type="ChEBI" id="CHEBI:29105"/>
        <label>1</label>
    </ligand>
</feature>
<evidence type="ECO:0000256" key="16">
    <source>
        <dbReference type="ARBA" id="ARBA00023136"/>
    </source>
</evidence>
<feature type="binding site" description="axial binding residue" evidence="20">
    <location>
        <position position="74"/>
    </location>
    <ligand>
        <name>heme</name>
        <dbReference type="ChEBI" id="CHEBI:30413"/>
    </ligand>
    <ligandPart>
        <name>Fe</name>
        <dbReference type="ChEBI" id="CHEBI:18248"/>
    </ligandPart>
</feature>
<evidence type="ECO:0000256" key="15">
    <source>
        <dbReference type="ARBA" id="ARBA00023098"/>
    </source>
</evidence>
<evidence type="ECO:0000256" key="12">
    <source>
        <dbReference type="ARBA" id="ARBA00022989"/>
    </source>
</evidence>
<evidence type="ECO:0000256" key="8">
    <source>
        <dbReference type="ARBA" id="ARBA00022723"/>
    </source>
</evidence>
<dbReference type="GO" id="GO:0020037">
    <property type="term" value="F:heme binding"/>
    <property type="evidence" value="ECO:0007669"/>
    <property type="project" value="InterPro"/>
</dbReference>
<dbReference type="SUPFAM" id="SSF55856">
    <property type="entry name" value="Cytochrome b5-like heme/steroid binding domain"/>
    <property type="match status" value="1"/>
</dbReference>
<dbReference type="AlphaFoldDB" id="A0A317Y296"/>
<evidence type="ECO:0000256" key="3">
    <source>
        <dbReference type="ARBA" id="ARBA00005189"/>
    </source>
</evidence>
<gene>
    <name evidence="23" type="ORF">BCV70DRAFT_22521</name>
</gene>
<accession>A0A317Y296</accession>
<keyword evidence="12 21" id="KW-1133">Transmembrane helix</keyword>
<evidence type="ECO:0000256" key="18">
    <source>
        <dbReference type="PIRNR" id="PIRNR005149"/>
    </source>
</evidence>
<dbReference type="Pfam" id="PF00173">
    <property type="entry name" value="Cyt-b5"/>
    <property type="match status" value="1"/>
</dbReference>
<name>A0A317Y296_9BASI</name>
<evidence type="ECO:0000259" key="22">
    <source>
        <dbReference type="PROSITE" id="PS50255"/>
    </source>
</evidence>
<dbReference type="PROSITE" id="PS50255">
    <property type="entry name" value="CYTOCHROME_B5_2"/>
    <property type="match status" value="1"/>
</dbReference>
<keyword evidence="16 18" id="KW-0472">Membrane</keyword>
<dbReference type="PANTHER" id="PTHR12863">
    <property type="entry name" value="FATTY ACID HYDROXYLASE"/>
    <property type="match status" value="1"/>
</dbReference>
<dbReference type="PROSITE" id="PS00191">
    <property type="entry name" value="CYTOCHROME_B5_1"/>
    <property type="match status" value="1"/>
</dbReference>
<comment type="cofactor">
    <cofactor evidence="20">
        <name>Fe cation</name>
        <dbReference type="ChEBI" id="CHEBI:24875"/>
    </cofactor>
</comment>
<feature type="binding site" description="axial binding residue" evidence="20">
    <location>
        <position position="47"/>
    </location>
    <ligand>
        <name>heme</name>
        <dbReference type="ChEBI" id="CHEBI:30413"/>
    </ligand>
    <ligandPart>
        <name>Fe</name>
        <dbReference type="ChEBI" id="CHEBI:18248"/>
    </ligandPart>
</feature>
<feature type="domain" description="Cytochrome b5 heme-binding" evidence="22">
    <location>
        <begin position="12"/>
        <end position="91"/>
    </location>
</feature>
<evidence type="ECO:0000256" key="20">
    <source>
        <dbReference type="PIRSR" id="PIRSR005149-50"/>
    </source>
</evidence>
<evidence type="ECO:0000256" key="5">
    <source>
        <dbReference type="ARBA" id="ARBA00022516"/>
    </source>
</evidence>
<feature type="binding site" evidence="19">
    <location>
        <position position="294"/>
    </location>
    <ligand>
        <name>Zn(2+)</name>
        <dbReference type="ChEBI" id="CHEBI:29105"/>
        <label>1</label>
    </ligand>
</feature>
<keyword evidence="11 19" id="KW-0862">Zinc</keyword>
<feature type="binding site" evidence="19">
    <location>
        <position position="290"/>
    </location>
    <ligand>
        <name>Zn(2+)</name>
        <dbReference type="ChEBI" id="CHEBI:29105"/>
        <label>1</label>
    </ligand>
</feature>
<evidence type="ECO:0000256" key="21">
    <source>
        <dbReference type="SAM" id="Phobius"/>
    </source>
</evidence>
<evidence type="ECO:0000256" key="7">
    <source>
        <dbReference type="ARBA" id="ARBA00022692"/>
    </source>
</evidence>
<dbReference type="InterPro" id="IPR001199">
    <property type="entry name" value="Cyt_B5-like_heme/steroid-bd"/>
</dbReference>
<keyword evidence="9 18" id="KW-0256">Endoplasmic reticulum</keyword>
<feature type="binding site" evidence="19">
    <location>
        <position position="371"/>
    </location>
    <ligand>
        <name>Zn(2+)</name>
        <dbReference type="ChEBI" id="CHEBI:29105"/>
        <label>1</label>
    </ligand>
</feature>